<proteinExistence type="predicted"/>
<dbReference type="PROSITE" id="PS51402">
    <property type="entry name" value="CATALASE_3"/>
    <property type="match status" value="1"/>
</dbReference>
<gene>
    <name evidence="2" type="ORF">GQ43DRAFT_439309</name>
</gene>
<evidence type="ECO:0000259" key="1">
    <source>
        <dbReference type="Pfam" id="PF00199"/>
    </source>
</evidence>
<dbReference type="InterPro" id="IPR011614">
    <property type="entry name" value="Catalase_core"/>
</dbReference>
<reference evidence="2" key="1">
    <citation type="journal article" date="2020" name="Stud. Mycol.">
        <title>101 Dothideomycetes genomes: a test case for predicting lifestyles and emergence of pathogens.</title>
        <authorList>
            <person name="Haridas S."/>
            <person name="Albert R."/>
            <person name="Binder M."/>
            <person name="Bloem J."/>
            <person name="Labutti K."/>
            <person name="Salamov A."/>
            <person name="Andreopoulos B."/>
            <person name="Baker S."/>
            <person name="Barry K."/>
            <person name="Bills G."/>
            <person name="Bluhm B."/>
            <person name="Cannon C."/>
            <person name="Castanera R."/>
            <person name="Culley D."/>
            <person name="Daum C."/>
            <person name="Ezra D."/>
            <person name="Gonzalez J."/>
            <person name="Henrissat B."/>
            <person name="Kuo A."/>
            <person name="Liang C."/>
            <person name="Lipzen A."/>
            <person name="Lutzoni F."/>
            <person name="Magnuson J."/>
            <person name="Mondo S."/>
            <person name="Nolan M."/>
            <person name="Ohm R."/>
            <person name="Pangilinan J."/>
            <person name="Park H.-J."/>
            <person name="Ramirez L."/>
            <person name="Alfaro M."/>
            <person name="Sun H."/>
            <person name="Tritt A."/>
            <person name="Yoshinaga Y."/>
            <person name="Zwiers L.-H."/>
            <person name="Turgeon B."/>
            <person name="Goodwin S."/>
            <person name="Spatafora J."/>
            <person name="Crous P."/>
            <person name="Grigoriev I."/>
        </authorList>
    </citation>
    <scope>NUCLEOTIDE SEQUENCE</scope>
    <source>
        <strain evidence="2">ATCC 74209</strain>
    </source>
</reference>
<dbReference type="PANTHER" id="PTHR11465:SF62">
    <property type="entry name" value="CATALASE T"/>
    <property type="match status" value="1"/>
</dbReference>
<dbReference type="Gene3D" id="2.40.180.10">
    <property type="entry name" value="Catalase core domain"/>
    <property type="match status" value="1"/>
</dbReference>
<dbReference type="GO" id="GO:0005777">
    <property type="term" value="C:peroxisome"/>
    <property type="evidence" value="ECO:0007669"/>
    <property type="project" value="TreeGrafter"/>
</dbReference>
<dbReference type="InterPro" id="IPR020835">
    <property type="entry name" value="Catalase_sf"/>
</dbReference>
<dbReference type="GO" id="GO:0042542">
    <property type="term" value="P:response to hydrogen peroxide"/>
    <property type="evidence" value="ECO:0007669"/>
    <property type="project" value="TreeGrafter"/>
</dbReference>
<dbReference type="InterPro" id="IPR018028">
    <property type="entry name" value="Catalase"/>
</dbReference>
<organism evidence="2 3">
    <name type="scientific">Delitschia confertaspora ATCC 74209</name>
    <dbReference type="NCBI Taxonomy" id="1513339"/>
    <lineage>
        <taxon>Eukaryota</taxon>
        <taxon>Fungi</taxon>
        <taxon>Dikarya</taxon>
        <taxon>Ascomycota</taxon>
        <taxon>Pezizomycotina</taxon>
        <taxon>Dothideomycetes</taxon>
        <taxon>Pleosporomycetidae</taxon>
        <taxon>Pleosporales</taxon>
        <taxon>Delitschiaceae</taxon>
        <taxon>Delitschia</taxon>
    </lineage>
</organism>
<dbReference type="Gene3D" id="1.20.1280.120">
    <property type="match status" value="1"/>
</dbReference>
<dbReference type="GO" id="GO:0005739">
    <property type="term" value="C:mitochondrion"/>
    <property type="evidence" value="ECO:0007669"/>
    <property type="project" value="TreeGrafter"/>
</dbReference>
<dbReference type="PANTHER" id="PTHR11465">
    <property type="entry name" value="CATALASE"/>
    <property type="match status" value="1"/>
</dbReference>
<dbReference type="AlphaFoldDB" id="A0A9P4N0H4"/>
<dbReference type="OrthoDB" id="2379805at2759"/>
<name>A0A9P4N0H4_9PLEO</name>
<keyword evidence="3" id="KW-1185">Reference proteome</keyword>
<comment type="caution">
    <text evidence="2">The sequence shown here is derived from an EMBL/GenBank/DDBJ whole genome shotgun (WGS) entry which is preliminary data.</text>
</comment>
<dbReference type="Proteomes" id="UP000799536">
    <property type="component" value="Unassembled WGS sequence"/>
</dbReference>
<evidence type="ECO:0000313" key="3">
    <source>
        <dbReference type="Proteomes" id="UP000799536"/>
    </source>
</evidence>
<dbReference type="GO" id="GO:0042744">
    <property type="term" value="P:hydrogen peroxide catabolic process"/>
    <property type="evidence" value="ECO:0007669"/>
    <property type="project" value="TreeGrafter"/>
</dbReference>
<dbReference type="SUPFAM" id="SSF56634">
    <property type="entry name" value="Heme-dependent catalase-like"/>
    <property type="match status" value="1"/>
</dbReference>
<dbReference type="EMBL" id="ML993920">
    <property type="protein sequence ID" value="KAF2202895.1"/>
    <property type="molecule type" value="Genomic_DNA"/>
</dbReference>
<feature type="domain" description="Catalase core" evidence="1">
    <location>
        <begin position="33"/>
        <end position="202"/>
    </location>
</feature>
<dbReference type="GO" id="GO:0020037">
    <property type="term" value="F:heme binding"/>
    <property type="evidence" value="ECO:0007669"/>
    <property type="project" value="InterPro"/>
</dbReference>
<evidence type="ECO:0000313" key="2">
    <source>
        <dbReference type="EMBL" id="KAF2202895.1"/>
    </source>
</evidence>
<dbReference type="Pfam" id="PF00199">
    <property type="entry name" value="Catalase"/>
    <property type="match status" value="1"/>
</dbReference>
<sequence length="206" mass="23297">MHSTNSFPTHTGAEFLEFLKVAGSGDKAAVEEFLGRHPETKRFLETEKPSPESFTTERFWGVNAFIFVNGKGEKRAFRYQVLPAEEVKHLSPEEVKPKPENYLFDDISARLSSGQPAEFKLVAQLSEEGDVTDNATVLWPEEREIVELGTIKLEKEVETEESKKEQKYIIFDPIPRVEGIEPSADPLLETRANVYLVSGRERRAAA</sequence>
<accession>A0A9P4N0H4</accession>
<protein>
    <submittedName>
        <fullName evidence="2">Heme-dependent catalase</fullName>
    </submittedName>
</protein>
<dbReference type="GO" id="GO:0004096">
    <property type="term" value="F:catalase activity"/>
    <property type="evidence" value="ECO:0007669"/>
    <property type="project" value="InterPro"/>
</dbReference>